<evidence type="ECO:0008006" key="3">
    <source>
        <dbReference type="Google" id="ProtNLM"/>
    </source>
</evidence>
<gene>
    <name evidence="2" type="ORF">TSIB3V08_LOCUS2579</name>
</gene>
<evidence type="ECO:0000256" key="1">
    <source>
        <dbReference type="SAM" id="SignalP"/>
    </source>
</evidence>
<protein>
    <recommendedName>
        <fullName evidence="3">Secreted protein</fullName>
    </recommendedName>
</protein>
<dbReference type="EMBL" id="OC000792">
    <property type="protein sequence ID" value="CAD7258342.1"/>
    <property type="molecule type" value="Genomic_DNA"/>
</dbReference>
<name>A0A7R9AR19_TIMSH</name>
<reference evidence="2" key="1">
    <citation type="submission" date="2020-11" db="EMBL/GenBank/DDBJ databases">
        <authorList>
            <person name="Tran Van P."/>
        </authorList>
    </citation>
    <scope>NUCLEOTIDE SEQUENCE</scope>
</reference>
<feature type="chain" id="PRO_5030825100" description="Secreted protein" evidence="1">
    <location>
        <begin position="18"/>
        <end position="131"/>
    </location>
</feature>
<feature type="signal peptide" evidence="1">
    <location>
        <begin position="1"/>
        <end position="17"/>
    </location>
</feature>
<evidence type="ECO:0000313" key="2">
    <source>
        <dbReference type="EMBL" id="CAD7258342.1"/>
    </source>
</evidence>
<proteinExistence type="predicted"/>
<sequence length="131" mass="14550">MILFAGPLLVIRWGVEARQVNRAPWWVMQRMRERQGGGPTHVLLQRLVGHLQGLLRQFHQGVLVITASGVGAVLDHLHNELLLHAETLSADRVRLHHLVQFKESISGIQTSTPGDSAHAQRSQSHTLAVTV</sequence>
<organism evidence="2">
    <name type="scientific">Timema shepardi</name>
    <name type="common">Walking stick</name>
    <dbReference type="NCBI Taxonomy" id="629360"/>
    <lineage>
        <taxon>Eukaryota</taxon>
        <taxon>Metazoa</taxon>
        <taxon>Ecdysozoa</taxon>
        <taxon>Arthropoda</taxon>
        <taxon>Hexapoda</taxon>
        <taxon>Insecta</taxon>
        <taxon>Pterygota</taxon>
        <taxon>Neoptera</taxon>
        <taxon>Polyneoptera</taxon>
        <taxon>Phasmatodea</taxon>
        <taxon>Timematodea</taxon>
        <taxon>Timematoidea</taxon>
        <taxon>Timematidae</taxon>
        <taxon>Timema</taxon>
    </lineage>
</organism>
<keyword evidence="1" id="KW-0732">Signal</keyword>
<accession>A0A7R9AR19</accession>
<dbReference type="AlphaFoldDB" id="A0A7R9AR19"/>